<feature type="compositionally biased region" description="Low complexity" evidence="1">
    <location>
        <begin position="201"/>
        <end position="213"/>
    </location>
</feature>
<feature type="compositionally biased region" description="Pro residues" evidence="1">
    <location>
        <begin position="214"/>
        <end position="223"/>
    </location>
</feature>
<accession>A0A5M3MHG2</accession>
<dbReference type="EMBL" id="JH711583">
    <property type="protein sequence ID" value="EIW78075.1"/>
    <property type="molecule type" value="Genomic_DNA"/>
</dbReference>
<dbReference type="Proteomes" id="UP000053558">
    <property type="component" value="Unassembled WGS sequence"/>
</dbReference>
<gene>
    <name evidence="2" type="ORF">CONPUDRAFT_75804</name>
</gene>
<dbReference type="GeneID" id="19209426"/>
<feature type="compositionally biased region" description="Low complexity" evidence="1">
    <location>
        <begin position="171"/>
        <end position="180"/>
    </location>
</feature>
<evidence type="ECO:0000313" key="2">
    <source>
        <dbReference type="EMBL" id="EIW78075.1"/>
    </source>
</evidence>
<protein>
    <submittedName>
        <fullName evidence="2">Uncharacterized protein</fullName>
    </submittedName>
</protein>
<reference evidence="3" key="1">
    <citation type="journal article" date="2012" name="Science">
        <title>The Paleozoic origin of enzymatic lignin decomposition reconstructed from 31 fungal genomes.</title>
        <authorList>
            <person name="Floudas D."/>
            <person name="Binder M."/>
            <person name="Riley R."/>
            <person name="Barry K."/>
            <person name="Blanchette R.A."/>
            <person name="Henrissat B."/>
            <person name="Martinez A.T."/>
            <person name="Otillar R."/>
            <person name="Spatafora J.W."/>
            <person name="Yadav J.S."/>
            <person name="Aerts A."/>
            <person name="Benoit I."/>
            <person name="Boyd A."/>
            <person name="Carlson A."/>
            <person name="Copeland A."/>
            <person name="Coutinho P.M."/>
            <person name="de Vries R.P."/>
            <person name="Ferreira P."/>
            <person name="Findley K."/>
            <person name="Foster B."/>
            <person name="Gaskell J."/>
            <person name="Glotzer D."/>
            <person name="Gorecki P."/>
            <person name="Heitman J."/>
            <person name="Hesse C."/>
            <person name="Hori C."/>
            <person name="Igarashi K."/>
            <person name="Jurgens J.A."/>
            <person name="Kallen N."/>
            <person name="Kersten P."/>
            <person name="Kohler A."/>
            <person name="Kuees U."/>
            <person name="Kumar T.K.A."/>
            <person name="Kuo A."/>
            <person name="LaButti K."/>
            <person name="Larrondo L.F."/>
            <person name="Lindquist E."/>
            <person name="Ling A."/>
            <person name="Lombard V."/>
            <person name="Lucas S."/>
            <person name="Lundell T."/>
            <person name="Martin R."/>
            <person name="McLaughlin D.J."/>
            <person name="Morgenstern I."/>
            <person name="Morin E."/>
            <person name="Murat C."/>
            <person name="Nagy L.G."/>
            <person name="Nolan M."/>
            <person name="Ohm R.A."/>
            <person name="Patyshakuliyeva A."/>
            <person name="Rokas A."/>
            <person name="Ruiz-Duenas F.J."/>
            <person name="Sabat G."/>
            <person name="Salamov A."/>
            <person name="Samejima M."/>
            <person name="Schmutz J."/>
            <person name="Slot J.C."/>
            <person name="St John F."/>
            <person name="Stenlid J."/>
            <person name="Sun H."/>
            <person name="Sun S."/>
            <person name="Syed K."/>
            <person name="Tsang A."/>
            <person name="Wiebenga A."/>
            <person name="Young D."/>
            <person name="Pisabarro A."/>
            <person name="Eastwood D.C."/>
            <person name="Martin F."/>
            <person name="Cullen D."/>
            <person name="Grigoriev I.V."/>
            <person name="Hibbett D.S."/>
        </authorList>
    </citation>
    <scope>NUCLEOTIDE SEQUENCE [LARGE SCALE GENOMIC DNA]</scope>
    <source>
        <strain evidence="3">RWD-64-598 SS2</strain>
    </source>
</reference>
<comment type="caution">
    <text evidence="2">The sequence shown here is derived from an EMBL/GenBank/DDBJ whole genome shotgun (WGS) entry which is preliminary data.</text>
</comment>
<name>A0A5M3MHG2_CONPW</name>
<proteinExistence type="predicted"/>
<organism evidence="2 3">
    <name type="scientific">Coniophora puteana (strain RWD-64-598)</name>
    <name type="common">Brown rot fungus</name>
    <dbReference type="NCBI Taxonomy" id="741705"/>
    <lineage>
        <taxon>Eukaryota</taxon>
        <taxon>Fungi</taxon>
        <taxon>Dikarya</taxon>
        <taxon>Basidiomycota</taxon>
        <taxon>Agaricomycotina</taxon>
        <taxon>Agaricomycetes</taxon>
        <taxon>Agaricomycetidae</taxon>
        <taxon>Boletales</taxon>
        <taxon>Coniophorineae</taxon>
        <taxon>Coniophoraceae</taxon>
        <taxon>Coniophora</taxon>
    </lineage>
</organism>
<feature type="region of interest" description="Disordered" evidence="1">
    <location>
        <begin position="152"/>
        <end position="339"/>
    </location>
</feature>
<feature type="region of interest" description="Disordered" evidence="1">
    <location>
        <begin position="1"/>
        <end position="20"/>
    </location>
</feature>
<dbReference type="AlphaFoldDB" id="A0A5M3MHG2"/>
<dbReference type="KEGG" id="cput:CONPUDRAFT_75804"/>
<sequence length="440" mass="47582">MSATSRTQATPSNAAPSAAVPAMMEQLPSWWPTRSMDKNNDDQRQNFLDIVELRILEIYDHLNVPESDRRRFEHNWKVEWGNLNPILCRLFHQISKNGAKGNLRYHTMGMMIRNNSIPLFHPDFKKMKHGRGKYRPPQVHLDIGDRWWVTGTTLKDPIPPQPKTKTSGNQSKSTPSASSSPPKPAPTAGSHPAPTAPKNPPTSAAPARAGATTAPPPSVPPLHAPASTLKEPVAPIPGQSPAAPLTSPVEPLNANASEEEEDTEAQSPTPAHTRRLILRPPRIPDTPPEDDGRPVGSARAPALAAPQQSSAGPSQAPAPTSIGAATDTGANKAAPTSSVKALQDGIPAFDQYQVPHRSLPPIDWKQNGVSAFNVSIPTSDHEAFDMREVLLNNTLVDLDDAMGLMRDELGQFKNEMKAQFAEIKAKGPEEESRMAVDPAL</sequence>
<feature type="compositionally biased region" description="Low complexity" evidence="1">
    <location>
        <begin position="297"/>
        <end position="321"/>
    </location>
</feature>
<dbReference type="RefSeq" id="XP_007771927.1">
    <property type="nucleotide sequence ID" value="XM_007773737.1"/>
</dbReference>
<evidence type="ECO:0000256" key="1">
    <source>
        <dbReference type="SAM" id="MobiDB-lite"/>
    </source>
</evidence>
<keyword evidence="3" id="KW-1185">Reference proteome</keyword>
<evidence type="ECO:0000313" key="3">
    <source>
        <dbReference type="Proteomes" id="UP000053558"/>
    </source>
</evidence>
<feature type="compositionally biased region" description="Low complexity" evidence="1">
    <location>
        <begin position="9"/>
        <end position="20"/>
    </location>
</feature>